<keyword evidence="1" id="KW-1133">Transmembrane helix</keyword>
<dbReference type="EMBL" id="CP049887">
    <property type="protein sequence ID" value="QIL47967.1"/>
    <property type="molecule type" value="Genomic_DNA"/>
</dbReference>
<protein>
    <submittedName>
        <fullName evidence="2">Uncharacterized protein</fullName>
    </submittedName>
</protein>
<name>A0A6G8ASJ7_9ENTE</name>
<feature type="transmembrane region" description="Helical" evidence="1">
    <location>
        <begin position="6"/>
        <end position="25"/>
    </location>
</feature>
<dbReference type="AlphaFoldDB" id="A0A6G8ASJ7"/>
<evidence type="ECO:0000313" key="3">
    <source>
        <dbReference type="Proteomes" id="UP000501747"/>
    </source>
</evidence>
<keyword evidence="1" id="KW-0812">Transmembrane</keyword>
<gene>
    <name evidence="2" type="ORF">G7082_05175</name>
</gene>
<keyword evidence="3" id="KW-1185">Reference proteome</keyword>
<accession>A0A6G8ASJ7</accession>
<organism evidence="2 3">
    <name type="scientific">Vagococcus hydrophili</name>
    <dbReference type="NCBI Taxonomy" id="2714947"/>
    <lineage>
        <taxon>Bacteria</taxon>
        <taxon>Bacillati</taxon>
        <taxon>Bacillota</taxon>
        <taxon>Bacilli</taxon>
        <taxon>Lactobacillales</taxon>
        <taxon>Enterococcaceae</taxon>
        <taxon>Vagococcus</taxon>
    </lineage>
</organism>
<dbReference type="RefSeq" id="WP_166034132.1">
    <property type="nucleotide sequence ID" value="NZ_CP049887.1"/>
</dbReference>
<proteinExistence type="predicted"/>
<dbReference type="Proteomes" id="UP000501747">
    <property type="component" value="Chromosome"/>
</dbReference>
<reference evidence="2 3" key="1">
    <citation type="submission" date="2020-03" db="EMBL/GenBank/DDBJ databases">
        <title>Vagococcus sp. nov., isolated from beetles.</title>
        <authorList>
            <person name="Hyun D.-W."/>
            <person name="Bae J.-W."/>
        </authorList>
    </citation>
    <scope>NUCLEOTIDE SEQUENCE [LARGE SCALE GENOMIC DNA]</scope>
    <source>
        <strain evidence="2 3">HDW17B</strain>
    </source>
</reference>
<keyword evidence="1" id="KW-0472">Membrane</keyword>
<sequence length="204" mass="24298">MKKYGLIFLGGMIAYFTITIGWYLLQEEKRFTKDEAITMHDFKLTKVPDDNRFHTDKQTYKNNEEVIFYRDDKPLVSWRFIKVTTKKMEDISGFGDLNKDDIIRMEFEVKNFNYLGGTEPYYPVSRPSYVWVTDQGEKLFQHAALPTDPTPKNEKNIYTHFLHSDRSVEKANKVYMRFYYHEDLLNLPLGTRANYVDFDLDITH</sequence>
<dbReference type="KEGG" id="vhy:G7082_05175"/>
<evidence type="ECO:0000256" key="1">
    <source>
        <dbReference type="SAM" id="Phobius"/>
    </source>
</evidence>
<evidence type="ECO:0000313" key="2">
    <source>
        <dbReference type="EMBL" id="QIL47967.1"/>
    </source>
</evidence>